<dbReference type="PROSITE" id="PS51257">
    <property type="entry name" value="PROKAR_LIPOPROTEIN"/>
    <property type="match status" value="1"/>
</dbReference>
<dbReference type="EMBL" id="CP065031">
    <property type="protein sequence ID" value="QPK24108.1"/>
    <property type="molecule type" value="Genomic_DNA"/>
</dbReference>
<protein>
    <recommendedName>
        <fullName evidence="6">Lipoprotein</fullName>
    </recommendedName>
</protein>
<dbReference type="RefSeq" id="WP_119871580.1">
    <property type="nucleotide sequence ID" value="NZ_BSWF01000008.1"/>
</dbReference>
<name>A0A433N8S0_9GAMM</name>
<evidence type="ECO:0000256" key="1">
    <source>
        <dbReference type="SAM" id="SignalP"/>
    </source>
</evidence>
<dbReference type="EMBL" id="JACGET010000018">
    <property type="protein sequence ID" value="MBN3107477.1"/>
    <property type="molecule type" value="Genomic_DNA"/>
</dbReference>
<dbReference type="Proteomes" id="UP000269351">
    <property type="component" value="Chromosome"/>
</dbReference>
<evidence type="ECO:0000313" key="4">
    <source>
        <dbReference type="Proteomes" id="UP000269351"/>
    </source>
</evidence>
<organism evidence="3 4">
    <name type="scientific">Pectobacterium brasiliense</name>
    <dbReference type="NCBI Taxonomy" id="180957"/>
    <lineage>
        <taxon>Bacteria</taxon>
        <taxon>Pseudomonadati</taxon>
        <taxon>Pseudomonadota</taxon>
        <taxon>Gammaproteobacteria</taxon>
        <taxon>Enterobacterales</taxon>
        <taxon>Pectobacteriaceae</taxon>
        <taxon>Pectobacterium</taxon>
    </lineage>
</organism>
<feature type="chain" id="PRO_5044603683" description="Lipoprotein" evidence="1">
    <location>
        <begin position="22"/>
        <end position="134"/>
    </location>
</feature>
<evidence type="ECO:0008006" key="6">
    <source>
        <dbReference type="Google" id="ProtNLM"/>
    </source>
</evidence>
<evidence type="ECO:0000313" key="5">
    <source>
        <dbReference type="Proteomes" id="UP000762586"/>
    </source>
</evidence>
<reference evidence="3 4" key="2">
    <citation type="submission" date="2020-11" db="EMBL/GenBank/DDBJ databases">
        <title>Complete genome sequence of Pectobacterium brasiliense strain F126.</title>
        <authorList>
            <person name="Miroshnikov K."/>
            <person name="Vo T.N.H."/>
            <person name="Khodykina M.V."/>
            <person name="Kabanova A.P."/>
            <person name="Shneider M."/>
            <person name="Korzhenkov A."/>
            <person name="Toschakov S.V."/>
            <person name="Miroshnikov K.A."/>
            <person name="Ignatov A.N."/>
            <person name="Mikhailova Y.V."/>
            <person name="Shelenkov A."/>
            <person name="Yanushevich Y.G."/>
            <person name="Evseev P.V."/>
        </authorList>
    </citation>
    <scope>NUCLEOTIDE SEQUENCE [LARGE SCALE GENOMIC DNA]</scope>
    <source>
        <strain evidence="3 4">F126</strain>
    </source>
</reference>
<feature type="signal peptide" evidence="1">
    <location>
        <begin position="1"/>
        <end position="21"/>
    </location>
</feature>
<dbReference type="Proteomes" id="UP000762586">
    <property type="component" value="Unassembled WGS sequence"/>
</dbReference>
<reference evidence="2 5" key="1">
    <citation type="submission" date="2020-07" db="EMBL/GenBank/DDBJ databases">
        <title>A pangenomic view of the genus Pectobacterium provides insights into genome organization, phylogeny, and virulence.</title>
        <authorList>
            <person name="Jonkheer E."/>
            <person name="Brankovics B."/>
            <person name="Houwers I."/>
            <person name="Van Der Wolf J."/>
            <person name="Bonants P."/>
            <person name="Vreeburg R."/>
            <person name="Bollema R."/>
            <person name="De Haan J."/>
            <person name="Berke L."/>
            <person name="De Ridder D."/>
            <person name="Smit S."/>
            <person name="Van Der Lee T.A.J."/>
        </authorList>
    </citation>
    <scope>NUCLEOTIDE SEQUENCE [LARGE SCALE GENOMIC DNA]</scope>
    <source>
        <strain evidence="2 5">NAK:384</strain>
    </source>
</reference>
<keyword evidence="1" id="KW-0732">Signal</keyword>
<evidence type="ECO:0000313" key="2">
    <source>
        <dbReference type="EMBL" id="MBN3107477.1"/>
    </source>
</evidence>
<sequence>MKYIALMSALFLAGCCSFSSANQQETMYPLSSALTKLSASVEAETRYGNPDAATDNTLLVAATAHDPALLAPFKDYKMKAKSVEGHSLILVCSADGRQALLEDAGCTAKMDKHHWQEKANPGCNYTIDMAQVCR</sequence>
<evidence type="ECO:0000313" key="3">
    <source>
        <dbReference type="EMBL" id="QPK24108.1"/>
    </source>
</evidence>
<keyword evidence="5" id="KW-1185">Reference proteome</keyword>
<proteinExistence type="predicted"/>
<dbReference type="AlphaFoldDB" id="A0A433N8S0"/>
<accession>A0A433N8S0</accession>
<gene>
    <name evidence="3" type="ORF">F126LOC_021360</name>
    <name evidence="2" type="ORF">H4F48_15535</name>
</gene>